<proteinExistence type="predicted"/>
<sequence length="78" mass="9231">MTYLETTRYKISSFVGREKMKKHAELSPTLVQKDNFDLCIHLAYTSKVFFNFLKFVSSQTLSHKMGRKKYYIVPLCSR</sequence>
<dbReference type="EMBL" id="GEDG01029203">
    <property type="protein sequence ID" value="JAP12694.1"/>
    <property type="molecule type" value="Transcribed_RNA"/>
</dbReference>
<organism evidence="1">
    <name type="scientific">Solanum chacoense</name>
    <name type="common">Chaco potato</name>
    <dbReference type="NCBI Taxonomy" id="4108"/>
    <lineage>
        <taxon>Eukaryota</taxon>
        <taxon>Viridiplantae</taxon>
        <taxon>Streptophyta</taxon>
        <taxon>Embryophyta</taxon>
        <taxon>Tracheophyta</taxon>
        <taxon>Spermatophyta</taxon>
        <taxon>Magnoliopsida</taxon>
        <taxon>eudicotyledons</taxon>
        <taxon>Gunneridae</taxon>
        <taxon>Pentapetalae</taxon>
        <taxon>asterids</taxon>
        <taxon>lamiids</taxon>
        <taxon>Solanales</taxon>
        <taxon>Solanaceae</taxon>
        <taxon>Solanoideae</taxon>
        <taxon>Solaneae</taxon>
        <taxon>Solanum</taxon>
    </lineage>
</organism>
<protein>
    <submittedName>
        <fullName evidence="1">Putative ovule protein</fullName>
    </submittedName>
</protein>
<accession>A0A0V0GZL1</accession>
<dbReference type="AlphaFoldDB" id="A0A0V0GZL1"/>
<evidence type="ECO:0000313" key="1">
    <source>
        <dbReference type="EMBL" id="JAP12694.1"/>
    </source>
</evidence>
<reference evidence="1" key="1">
    <citation type="submission" date="2015-12" db="EMBL/GenBank/DDBJ databases">
        <title>Gene expression during late stages of embryo sac development: a critical building block for successful pollen-pistil interactions.</title>
        <authorList>
            <person name="Liu Y."/>
            <person name="Joly V."/>
            <person name="Sabar M."/>
            <person name="Matton D.P."/>
        </authorList>
    </citation>
    <scope>NUCLEOTIDE SEQUENCE</scope>
</reference>
<name>A0A0V0GZL1_SOLCH</name>